<dbReference type="Proteomes" id="UP000008744">
    <property type="component" value="Unassembled WGS sequence"/>
</dbReference>
<dbReference type="AlphaFoldDB" id="B4H659"/>
<evidence type="ECO:0000313" key="3">
    <source>
        <dbReference type="Proteomes" id="UP000008744"/>
    </source>
</evidence>
<gene>
    <name evidence="2" type="primary">Dper\GL20206</name>
    <name evidence="2" type="ORF">Dper_GL20206</name>
</gene>
<dbReference type="EMBL" id="CH479213">
    <property type="protein sequence ID" value="EDW33283.1"/>
    <property type="molecule type" value="Genomic_DNA"/>
</dbReference>
<sequence length="175" mass="20832">MNATNNKNLHEYKDTFEIIPSTVEFLAKRSALNNSYAYPVTSTLWPFLQIKQSHLQRPIFRRSQEIFFLEFMPLTAPMQKNSIYRKLFNQYVANTHASGLYELWFRQSFNKLVRMGKLNYSEEADHETYHDLIWEDYIYIWLVYIGGTVTSLLVFMLELIFFVLKPNKPKILVSL</sequence>
<accession>B4H659</accession>
<protein>
    <submittedName>
        <fullName evidence="2">GL20206</fullName>
    </submittedName>
</protein>
<dbReference type="HOGENOM" id="CLU_1534177_0_0_1"/>
<keyword evidence="1" id="KW-1133">Transmembrane helix</keyword>
<reference evidence="2 3" key="1">
    <citation type="journal article" date="2007" name="Nature">
        <title>Evolution of genes and genomes on the Drosophila phylogeny.</title>
        <authorList>
            <consortium name="Drosophila 12 Genomes Consortium"/>
            <person name="Clark A.G."/>
            <person name="Eisen M.B."/>
            <person name="Smith D.R."/>
            <person name="Bergman C.M."/>
            <person name="Oliver B."/>
            <person name="Markow T.A."/>
            <person name="Kaufman T.C."/>
            <person name="Kellis M."/>
            <person name="Gelbart W."/>
            <person name="Iyer V.N."/>
            <person name="Pollard D.A."/>
            <person name="Sackton T.B."/>
            <person name="Larracuente A.M."/>
            <person name="Singh N.D."/>
            <person name="Abad J.P."/>
            <person name="Abt D.N."/>
            <person name="Adryan B."/>
            <person name="Aguade M."/>
            <person name="Akashi H."/>
            <person name="Anderson W.W."/>
            <person name="Aquadro C.F."/>
            <person name="Ardell D.H."/>
            <person name="Arguello R."/>
            <person name="Artieri C.G."/>
            <person name="Barbash D.A."/>
            <person name="Barker D."/>
            <person name="Barsanti P."/>
            <person name="Batterham P."/>
            <person name="Batzoglou S."/>
            <person name="Begun D."/>
            <person name="Bhutkar A."/>
            <person name="Blanco E."/>
            <person name="Bosak S.A."/>
            <person name="Bradley R.K."/>
            <person name="Brand A.D."/>
            <person name="Brent M.R."/>
            <person name="Brooks A.N."/>
            <person name="Brown R.H."/>
            <person name="Butlin R.K."/>
            <person name="Caggese C."/>
            <person name="Calvi B.R."/>
            <person name="Bernardo de Carvalho A."/>
            <person name="Caspi A."/>
            <person name="Castrezana S."/>
            <person name="Celniker S.E."/>
            <person name="Chang J.L."/>
            <person name="Chapple C."/>
            <person name="Chatterji S."/>
            <person name="Chinwalla A."/>
            <person name="Civetta A."/>
            <person name="Clifton S.W."/>
            <person name="Comeron J.M."/>
            <person name="Costello J.C."/>
            <person name="Coyne J.A."/>
            <person name="Daub J."/>
            <person name="David R.G."/>
            <person name="Delcher A.L."/>
            <person name="Delehaunty K."/>
            <person name="Do C.B."/>
            <person name="Ebling H."/>
            <person name="Edwards K."/>
            <person name="Eickbush T."/>
            <person name="Evans J.D."/>
            <person name="Filipski A."/>
            <person name="Findeiss S."/>
            <person name="Freyhult E."/>
            <person name="Fulton L."/>
            <person name="Fulton R."/>
            <person name="Garcia A.C."/>
            <person name="Gardiner A."/>
            <person name="Garfield D.A."/>
            <person name="Garvin B.E."/>
            <person name="Gibson G."/>
            <person name="Gilbert D."/>
            <person name="Gnerre S."/>
            <person name="Godfrey J."/>
            <person name="Good R."/>
            <person name="Gotea V."/>
            <person name="Gravely B."/>
            <person name="Greenberg A.J."/>
            <person name="Griffiths-Jones S."/>
            <person name="Gross S."/>
            <person name="Guigo R."/>
            <person name="Gustafson E.A."/>
            <person name="Haerty W."/>
            <person name="Hahn M.W."/>
            <person name="Halligan D.L."/>
            <person name="Halpern A.L."/>
            <person name="Halter G.M."/>
            <person name="Han M.V."/>
            <person name="Heger A."/>
            <person name="Hillier L."/>
            <person name="Hinrichs A.S."/>
            <person name="Holmes I."/>
            <person name="Hoskins R.A."/>
            <person name="Hubisz M.J."/>
            <person name="Hultmark D."/>
            <person name="Huntley M.A."/>
            <person name="Jaffe D.B."/>
            <person name="Jagadeeshan S."/>
            <person name="Jeck W.R."/>
            <person name="Johnson J."/>
            <person name="Jones C.D."/>
            <person name="Jordan W.C."/>
            <person name="Karpen G.H."/>
            <person name="Kataoka E."/>
            <person name="Keightley P.D."/>
            <person name="Kheradpour P."/>
            <person name="Kirkness E.F."/>
            <person name="Koerich L.B."/>
            <person name="Kristiansen K."/>
            <person name="Kudrna D."/>
            <person name="Kulathinal R.J."/>
            <person name="Kumar S."/>
            <person name="Kwok R."/>
            <person name="Lander E."/>
            <person name="Langley C.H."/>
            <person name="Lapoint R."/>
            <person name="Lazzaro B.P."/>
            <person name="Lee S.J."/>
            <person name="Levesque L."/>
            <person name="Li R."/>
            <person name="Lin C.F."/>
            <person name="Lin M.F."/>
            <person name="Lindblad-Toh K."/>
            <person name="Llopart A."/>
            <person name="Long M."/>
            <person name="Low L."/>
            <person name="Lozovsky E."/>
            <person name="Lu J."/>
            <person name="Luo M."/>
            <person name="Machado C.A."/>
            <person name="Makalowski W."/>
            <person name="Marzo M."/>
            <person name="Matsuda M."/>
            <person name="Matzkin L."/>
            <person name="McAllister B."/>
            <person name="McBride C.S."/>
            <person name="McKernan B."/>
            <person name="McKernan K."/>
            <person name="Mendez-Lago M."/>
            <person name="Minx P."/>
            <person name="Mollenhauer M.U."/>
            <person name="Montooth K."/>
            <person name="Mount S.M."/>
            <person name="Mu X."/>
            <person name="Myers E."/>
            <person name="Negre B."/>
            <person name="Newfeld S."/>
            <person name="Nielsen R."/>
            <person name="Noor M.A."/>
            <person name="O'Grady P."/>
            <person name="Pachter L."/>
            <person name="Papaceit M."/>
            <person name="Parisi M.J."/>
            <person name="Parisi M."/>
            <person name="Parts L."/>
            <person name="Pedersen J.S."/>
            <person name="Pesole G."/>
            <person name="Phillippy A.M."/>
            <person name="Ponting C.P."/>
            <person name="Pop M."/>
            <person name="Porcelli D."/>
            <person name="Powell J.R."/>
            <person name="Prohaska S."/>
            <person name="Pruitt K."/>
            <person name="Puig M."/>
            <person name="Quesneville H."/>
            <person name="Ram K.R."/>
            <person name="Rand D."/>
            <person name="Rasmussen M.D."/>
            <person name="Reed L.K."/>
            <person name="Reenan R."/>
            <person name="Reily A."/>
            <person name="Remington K.A."/>
            <person name="Rieger T.T."/>
            <person name="Ritchie M.G."/>
            <person name="Robin C."/>
            <person name="Rogers Y.H."/>
            <person name="Rohde C."/>
            <person name="Rozas J."/>
            <person name="Rubenfield M.J."/>
            <person name="Ruiz A."/>
            <person name="Russo S."/>
            <person name="Salzberg S.L."/>
            <person name="Sanchez-Gracia A."/>
            <person name="Saranga D.J."/>
            <person name="Sato H."/>
            <person name="Schaeffer S.W."/>
            <person name="Schatz M.C."/>
            <person name="Schlenke T."/>
            <person name="Schwartz R."/>
            <person name="Segarra C."/>
            <person name="Singh R.S."/>
            <person name="Sirot L."/>
            <person name="Sirota M."/>
            <person name="Sisneros N.B."/>
            <person name="Smith C.D."/>
            <person name="Smith T.F."/>
            <person name="Spieth J."/>
            <person name="Stage D.E."/>
            <person name="Stark A."/>
            <person name="Stephan W."/>
            <person name="Strausberg R.L."/>
            <person name="Strempel S."/>
            <person name="Sturgill D."/>
            <person name="Sutton G."/>
            <person name="Sutton G.G."/>
            <person name="Tao W."/>
            <person name="Teichmann S."/>
            <person name="Tobari Y.N."/>
            <person name="Tomimura Y."/>
            <person name="Tsolas J.M."/>
            <person name="Valente V.L."/>
            <person name="Venter E."/>
            <person name="Venter J.C."/>
            <person name="Vicario S."/>
            <person name="Vieira F.G."/>
            <person name="Vilella A.J."/>
            <person name="Villasante A."/>
            <person name="Walenz B."/>
            <person name="Wang J."/>
            <person name="Wasserman M."/>
            <person name="Watts T."/>
            <person name="Wilson D."/>
            <person name="Wilson R.K."/>
            <person name="Wing R.A."/>
            <person name="Wolfner M.F."/>
            <person name="Wong A."/>
            <person name="Wong G.K."/>
            <person name="Wu C.I."/>
            <person name="Wu G."/>
            <person name="Yamamoto D."/>
            <person name="Yang H.P."/>
            <person name="Yang S.P."/>
            <person name="Yorke J.A."/>
            <person name="Yoshida K."/>
            <person name="Zdobnov E."/>
            <person name="Zhang P."/>
            <person name="Zhang Y."/>
            <person name="Zimin A.V."/>
            <person name="Baldwin J."/>
            <person name="Abdouelleil A."/>
            <person name="Abdulkadir J."/>
            <person name="Abebe A."/>
            <person name="Abera B."/>
            <person name="Abreu J."/>
            <person name="Acer S.C."/>
            <person name="Aftuck L."/>
            <person name="Alexander A."/>
            <person name="An P."/>
            <person name="Anderson E."/>
            <person name="Anderson S."/>
            <person name="Arachi H."/>
            <person name="Azer M."/>
            <person name="Bachantsang P."/>
            <person name="Barry A."/>
            <person name="Bayul T."/>
            <person name="Berlin A."/>
            <person name="Bessette D."/>
            <person name="Bloom T."/>
            <person name="Blye J."/>
            <person name="Boguslavskiy L."/>
            <person name="Bonnet C."/>
            <person name="Boukhgalter B."/>
            <person name="Bourzgui I."/>
            <person name="Brown A."/>
            <person name="Cahill P."/>
            <person name="Channer S."/>
            <person name="Cheshatsang Y."/>
            <person name="Chuda L."/>
            <person name="Citroen M."/>
            <person name="Collymore A."/>
            <person name="Cooke P."/>
            <person name="Costello M."/>
            <person name="D'Aco K."/>
            <person name="Daza R."/>
            <person name="De Haan G."/>
            <person name="DeGray S."/>
            <person name="DeMaso C."/>
            <person name="Dhargay N."/>
            <person name="Dooley K."/>
            <person name="Dooley E."/>
            <person name="Doricent M."/>
            <person name="Dorje P."/>
            <person name="Dorjee K."/>
            <person name="Dupes A."/>
            <person name="Elong R."/>
            <person name="Falk J."/>
            <person name="Farina A."/>
            <person name="Faro S."/>
            <person name="Ferguson D."/>
            <person name="Fisher S."/>
            <person name="Foley C.D."/>
            <person name="Franke A."/>
            <person name="Friedrich D."/>
            <person name="Gadbois L."/>
            <person name="Gearin G."/>
            <person name="Gearin C.R."/>
            <person name="Giannoukos G."/>
            <person name="Goode T."/>
            <person name="Graham J."/>
            <person name="Grandbois E."/>
            <person name="Grewal S."/>
            <person name="Gyaltsen K."/>
            <person name="Hafez N."/>
            <person name="Hagos B."/>
            <person name="Hall J."/>
            <person name="Henson C."/>
            <person name="Hollinger A."/>
            <person name="Honan T."/>
            <person name="Huard M.D."/>
            <person name="Hughes L."/>
            <person name="Hurhula B."/>
            <person name="Husby M.E."/>
            <person name="Kamat A."/>
            <person name="Kanga B."/>
            <person name="Kashin S."/>
            <person name="Khazanovich D."/>
            <person name="Kisner P."/>
            <person name="Lance K."/>
            <person name="Lara M."/>
            <person name="Lee W."/>
            <person name="Lennon N."/>
            <person name="Letendre F."/>
            <person name="LeVine R."/>
            <person name="Lipovsky A."/>
            <person name="Liu X."/>
            <person name="Liu J."/>
            <person name="Liu S."/>
            <person name="Lokyitsang T."/>
            <person name="Lokyitsang Y."/>
            <person name="Lubonja R."/>
            <person name="Lui A."/>
            <person name="MacDonald P."/>
            <person name="Magnisalis V."/>
            <person name="Maru K."/>
            <person name="Matthews C."/>
            <person name="McCusker W."/>
            <person name="McDonough S."/>
            <person name="Mehta T."/>
            <person name="Meldrim J."/>
            <person name="Meneus L."/>
            <person name="Mihai O."/>
            <person name="Mihalev A."/>
            <person name="Mihova T."/>
            <person name="Mittelman R."/>
            <person name="Mlenga V."/>
            <person name="Montmayeur A."/>
            <person name="Mulrain L."/>
            <person name="Navidi A."/>
            <person name="Naylor J."/>
            <person name="Negash T."/>
            <person name="Nguyen T."/>
            <person name="Nguyen N."/>
            <person name="Nicol R."/>
            <person name="Norbu C."/>
            <person name="Norbu N."/>
            <person name="Novod N."/>
            <person name="O'Neill B."/>
            <person name="Osman S."/>
            <person name="Markiewicz E."/>
            <person name="Oyono O.L."/>
            <person name="Patti C."/>
            <person name="Phunkhang P."/>
            <person name="Pierre F."/>
            <person name="Priest M."/>
            <person name="Raghuraman S."/>
            <person name="Rege F."/>
            <person name="Reyes R."/>
            <person name="Rise C."/>
            <person name="Rogov P."/>
            <person name="Ross K."/>
            <person name="Ryan E."/>
            <person name="Settipalli S."/>
            <person name="Shea T."/>
            <person name="Sherpa N."/>
            <person name="Shi L."/>
            <person name="Shih D."/>
            <person name="Sparrow T."/>
            <person name="Spaulding J."/>
            <person name="Stalker J."/>
            <person name="Stange-Thomann N."/>
            <person name="Stavropoulos S."/>
            <person name="Stone C."/>
            <person name="Strader C."/>
            <person name="Tesfaye S."/>
            <person name="Thomson T."/>
            <person name="Thoulutsang Y."/>
            <person name="Thoulutsang D."/>
            <person name="Topham K."/>
            <person name="Topping I."/>
            <person name="Tsamla T."/>
            <person name="Vassiliev H."/>
            <person name="Vo A."/>
            <person name="Wangchuk T."/>
            <person name="Wangdi T."/>
            <person name="Weiand M."/>
            <person name="Wilkinson J."/>
            <person name="Wilson A."/>
            <person name="Yadav S."/>
            <person name="Young G."/>
            <person name="Yu Q."/>
            <person name="Zembek L."/>
            <person name="Zhong D."/>
            <person name="Zimmer A."/>
            <person name="Zwirko Z."/>
            <person name="Jaffe D.B."/>
            <person name="Alvarez P."/>
            <person name="Brockman W."/>
            <person name="Butler J."/>
            <person name="Chin C."/>
            <person name="Gnerre S."/>
            <person name="Grabherr M."/>
            <person name="Kleber M."/>
            <person name="Mauceli E."/>
            <person name="MacCallum I."/>
        </authorList>
    </citation>
    <scope>NUCLEOTIDE SEQUENCE [LARGE SCALE GENOMIC DNA]</scope>
    <source>
        <strain evidence="3">MSH-3 / Tucson 14011-0111.49</strain>
    </source>
</reference>
<dbReference type="PhylomeDB" id="B4H659"/>
<keyword evidence="1" id="KW-0472">Membrane</keyword>
<feature type="transmembrane region" description="Helical" evidence="1">
    <location>
        <begin position="138"/>
        <end position="164"/>
    </location>
</feature>
<keyword evidence="1" id="KW-0812">Transmembrane</keyword>
<proteinExistence type="predicted"/>
<evidence type="ECO:0000256" key="1">
    <source>
        <dbReference type="SAM" id="Phobius"/>
    </source>
</evidence>
<name>B4H659_DROPE</name>
<dbReference type="OrthoDB" id="7841995at2759"/>
<evidence type="ECO:0000313" key="2">
    <source>
        <dbReference type="EMBL" id="EDW33283.1"/>
    </source>
</evidence>
<organism evidence="3">
    <name type="scientific">Drosophila persimilis</name>
    <name type="common">Fruit fly</name>
    <dbReference type="NCBI Taxonomy" id="7234"/>
    <lineage>
        <taxon>Eukaryota</taxon>
        <taxon>Metazoa</taxon>
        <taxon>Ecdysozoa</taxon>
        <taxon>Arthropoda</taxon>
        <taxon>Hexapoda</taxon>
        <taxon>Insecta</taxon>
        <taxon>Pterygota</taxon>
        <taxon>Neoptera</taxon>
        <taxon>Endopterygota</taxon>
        <taxon>Diptera</taxon>
        <taxon>Brachycera</taxon>
        <taxon>Muscomorpha</taxon>
        <taxon>Ephydroidea</taxon>
        <taxon>Drosophilidae</taxon>
        <taxon>Drosophila</taxon>
        <taxon>Sophophora</taxon>
    </lineage>
</organism>
<keyword evidence="3" id="KW-1185">Reference proteome</keyword>
<dbReference type="OMA" id="AGLITHW"/>